<dbReference type="CDD" id="cd17039">
    <property type="entry name" value="Ubl_ubiquitin_like"/>
    <property type="match status" value="1"/>
</dbReference>
<protein>
    <recommendedName>
        <fullName evidence="2">Ubiquitin-like domain-containing protein</fullName>
    </recommendedName>
</protein>
<accession>A0A196SI35</accession>
<keyword evidence="4" id="KW-1185">Reference proteome</keyword>
<feature type="domain" description="Ubiquitin-like" evidence="2">
    <location>
        <begin position="569"/>
        <end position="646"/>
    </location>
</feature>
<dbReference type="Proteomes" id="UP000078348">
    <property type="component" value="Unassembled WGS sequence"/>
</dbReference>
<name>A0A196SI35_BLAHN</name>
<gene>
    <name evidence="3" type="ORF">AV274_2688</name>
</gene>
<sequence>MNHIVLQIGAHQCVLNYDDNQCLCDLEDQITAYGVKNMDNYNFIYEQGRIPKNKPLSLLHLSSCKPICVSTARFAKCVLGGVERAFGYYTSYQFLYLLRYALNVFDESLKAEDYVLKDDSQIYDVNDYVPLDGFPEDHCFVLSPKNMSFSVNNTLYQPENSSSRTVSVRVVYKRSERVFSFPVLTTVRSVIVKASSAFDLNSANCRLLFEGKVLSVKTILVSLPTECELVFELDVPVFTVELRREGFDDPIIGNGMSSSTVSDVVEQLIVLISVSEQLEDYDIINEESKKVISPKTLLGIINRNPLRLLLKDKAKEPERVASASSSAKSLNEAVERSKGKKNTNETKAKVQLPAPKKVPKAVPKTASKAVPKTAPKEAEMKIHVQKNGTRRFDTLQVSPSNQILDVLQQYLQLVEGDVYDEDDLDLYCLAKKDALEALPSMKRLSQLKIKSGDALVAYVIDDLKELQAKQGTTTITILREDDDDFELTLADELTAKDAVEQALRTIKGDKFKVEHCKLYSLVPEGDERRCADDYSMKDCKRFNTLRFHLKKNREMGVIGVSQKSRAASETISLRVQLNGAEFRVKVEDNFTVGLLKKRIMSYCLEHGLAAGRKNTAVLFNGRELDDDALLRDCGIKNNSTVTYAARAARKAREVRVRLTFVNLADGAQNATVMKDPTQDDVFEYVQKLVGPKRFYVLVTQDGKRFGKATAMDQAKLNLAVVPITRVMPFLFRNDGVVSGEIPDVLFESGEGRKRVLRGLRLLWRVDKEDFLKVLEATDAGKEFFSDVQEVQLLEDTKSVQTALEATEEAMFSKVSLLSLPLGELTSKRIKQFTRVLCNEDLFPGLRAVSMSSKTVDASMVNGLVEKLNNRGVRVFLNGKRL</sequence>
<dbReference type="InterPro" id="IPR029071">
    <property type="entry name" value="Ubiquitin-like_domsf"/>
</dbReference>
<feature type="region of interest" description="Disordered" evidence="1">
    <location>
        <begin position="319"/>
        <end position="375"/>
    </location>
</feature>
<comment type="caution">
    <text evidence="3">The sequence shown here is derived from an EMBL/GenBank/DDBJ whole genome shotgun (WGS) entry which is preliminary data.</text>
</comment>
<evidence type="ECO:0000313" key="4">
    <source>
        <dbReference type="Proteomes" id="UP000078348"/>
    </source>
</evidence>
<dbReference type="InterPro" id="IPR000626">
    <property type="entry name" value="Ubiquitin-like_dom"/>
</dbReference>
<dbReference type="AlphaFoldDB" id="A0A196SI35"/>
<evidence type="ECO:0000313" key="3">
    <source>
        <dbReference type="EMBL" id="OAO15614.1"/>
    </source>
</evidence>
<reference evidence="3 4" key="1">
    <citation type="submission" date="2016-05" db="EMBL/GenBank/DDBJ databases">
        <title>Nuclear genome of Blastocystis sp. subtype 1 NandII.</title>
        <authorList>
            <person name="Gentekaki E."/>
            <person name="Curtis B."/>
            <person name="Stairs C."/>
            <person name="Eme L."/>
            <person name="Herman E."/>
            <person name="Klimes V."/>
            <person name="Arias M.C."/>
            <person name="Elias M."/>
            <person name="Hilliou F."/>
            <person name="Klute M."/>
            <person name="Malik S.-B."/>
            <person name="Pightling A."/>
            <person name="Rachubinski R."/>
            <person name="Salas D."/>
            <person name="Schlacht A."/>
            <person name="Suga H."/>
            <person name="Archibald J."/>
            <person name="Ball S.G."/>
            <person name="Clark G."/>
            <person name="Dacks J."/>
            <person name="Van Der Giezen M."/>
            <person name="Tsaousis A."/>
            <person name="Roger A."/>
        </authorList>
    </citation>
    <scope>NUCLEOTIDE SEQUENCE [LARGE SCALE GENOMIC DNA]</scope>
    <source>
        <strain evidence="4">ATCC 50177 / NandII</strain>
    </source>
</reference>
<dbReference type="Gene3D" id="3.10.20.90">
    <property type="entry name" value="Phosphatidylinositol 3-kinase Catalytic Subunit, Chain A, domain 1"/>
    <property type="match status" value="1"/>
</dbReference>
<feature type="compositionally biased region" description="Basic and acidic residues" evidence="1">
    <location>
        <begin position="333"/>
        <end position="348"/>
    </location>
</feature>
<organism evidence="3 4">
    <name type="scientific">Blastocystis sp. subtype 1 (strain ATCC 50177 / NandII)</name>
    <dbReference type="NCBI Taxonomy" id="478820"/>
    <lineage>
        <taxon>Eukaryota</taxon>
        <taxon>Sar</taxon>
        <taxon>Stramenopiles</taxon>
        <taxon>Bigyra</taxon>
        <taxon>Opalozoa</taxon>
        <taxon>Opalinata</taxon>
        <taxon>Blastocystidae</taxon>
        <taxon>Blastocystis</taxon>
    </lineage>
</organism>
<dbReference type="EMBL" id="LXWW01000129">
    <property type="protein sequence ID" value="OAO15614.1"/>
    <property type="molecule type" value="Genomic_DNA"/>
</dbReference>
<proteinExistence type="predicted"/>
<dbReference type="PROSITE" id="PS50053">
    <property type="entry name" value="UBIQUITIN_2"/>
    <property type="match status" value="1"/>
</dbReference>
<dbReference type="SUPFAM" id="SSF54236">
    <property type="entry name" value="Ubiquitin-like"/>
    <property type="match status" value="1"/>
</dbReference>
<dbReference type="Pfam" id="PF00240">
    <property type="entry name" value="ubiquitin"/>
    <property type="match status" value="1"/>
</dbReference>
<evidence type="ECO:0000256" key="1">
    <source>
        <dbReference type="SAM" id="MobiDB-lite"/>
    </source>
</evidence>
<evidence type="ECO:0000259" key="2">
    <source>
        <dbReference type="PROSITE" id="PS50053"/>
    </source>
</evidence>
<feature type="compositionally biased region" description="Low complexity" evidence="1">
    <location>
        <begin position="349"/>
        <end position="372"/>
    </location>
</feature>